<dbReference type="InterPro" id="IPR003663">
    <property type="entry name" value="Sugar/inositol_transpt"/>
</dbReference>
<keyword evidence="12" id="KW-1185">Reference proteome</keyword>
<reference evidence="11" key="1">
    <citation type="submission" date="2021-12" db="EMBL/GenBank/DDBJ databases">
        <authorList>
            <person name="King R."/>
        </authorList>
    </citation>
    <scope>NUCLEOTIDE SEQUENCE</scope>
</reference>
<gene>
    <name evidence="11" type="ORF">MELIAE_LOCUS263</name>
</gene>
<evidence type="ECO:0000256" key="9">
    <source>
        <dbReference type="SAM" id="Phobius"/>
    </source>
</evidence>
<evidence type="ECO:0000256" key="6">
    <source>
        <dbReference type="ARBA" id="ARBA00022989"/>
    </source>
</evidence>
<evidence type="ECO:0000259" key="10">
    <source>
        <dbReference type="PROSITE" id="PS50850"/>
    </source>
</evidence>
<evidence type="ECO:0000256" key="8">
    <source>
        <dbReference type="ARBA" id="ARBA00023180"/>
    </source>
</evidence>
<dbReference type="InterPro" id="IPR005828">
    <property type="entry name" value="MFS_sugar_transport-like"/>
</dbReference>
<organism evidence="11 12">
    <name type="scientific">Brassicogethes aeneus</name>
    <name type="common">Rape pollen beetle</name>
    <name type="synonym">Meligethes aeneus</name>
    <dbReference type="NCBI Taxonomy" id="1431903"/>
    <lineage>
        <taxon>Eukaryota</taxon>
        <taxon>Metazoa</taxon>
        <taxon>Ecdysozoa</taxon>
        <taxon>Arthropoda</taxon>
        <taxon>Hexapoda</taxon>
        <taxon>Insecta</taxon>
        <taxon>Pterygota</taxon>
        <taxon>Neoptera</taxon>
        <taxon>Endopterygota</taxon>
        <taxon>Coleoptera</taxon>
        <taxon>Polyphaga</taxon>
        <taxon>Cucujiformia</taxon>
        <taxon>Nitidulidae</taxon>
        <taxon>Meligethinae</taxon>
        <taxon>Brassicogethes</taxon>
    </lineage>
</organism>
<protein>
    <recommendedName>
        <fullName evidence="10">Major facilitator superfamily (MFS) profile domain-containing protein</fullName>
    </recommendedName>
</protein>
<dbReference type="EMBL" id="OV121132">
    <property type="protein sequence ID" value="CAH0545999.1"/>
    <property type="molecule type" value="Genomic_DNA"/>
</dbReference>
<feature type="transmembrane region" description="Helical" evidence="9">
    <location>
        <begin position="350"/>
        <end position="375"/>
    </location>
</feature>
<feature type="transmembrane region" description="Helical" evidence="9">
    <location>
        <begin position="143"/>
        <end position="163"/>
    </location>
</feature>
<dbReference type="PRINTS" id="PR00171">
    <property type="entry name" value="SUGRTRNSPORT"/>
</dbReference>
<dbReference type="Pfam" id="PF00083">
    <property type="entry name" value="Sugar_tr"/>
    <property type="match status" value="1"/>
</dbReference>
<comment type="subcellular location">
    <subcellularLocation>
        <location evidence="1">Cell membrane</location>
        <topology evidence="1">Multi-pass membrane protein</topology>
    </subcellularLocation>
</comment>
<keyword evidence="4" id="KW-0762">Sugar transport</keyword>
<feature type="transmembrane region" description="Helical" evidence="9">
    <location>
        <begin position="12"/>
        <end position="34"/>
    </location>
</feature>
<dbReference type="SUPFAM" id="SSF103473">
    <property type="entry name" value="MFS general substrate transporter"/>
    <property type="match status" value="1"/>
</dbReference>
<dbReference type="InterPro" id="IPR020846">
    <property type="entry name" value="MFS_dom"/>
</dbReference>
<keyword evidence="8" id="KW-0325">Glycoprotein</keyword>
<proteinExistence type="predicted"/>
<keyword evidence="7 9" id="KW-0472">Membrane</keyword>
<feature type="transmembrane region" description="Helical" evidence="9">
    <location>
        <begin position="108"/>
        <end position="131"/>
    </location>
</feature>
<dbReference type="InterPro" id="IPR005829">
    <property type="entry name" value="Sugar_transporter_CS"/>
</dbReference>
<dbReference type="PROSITE" id="PS51257">
    <property type="entry name" value="PROKAR_LIPOPROTEIN"/>
    <property type="match status" value="1"/>
</dbReference>
<sequence>MVFKIIMKNKYLYQYLATFTGCLCIVSTGMHYGWPSPALPILLSPDSPIKITNEQGAIISTFQEYGNVVGAPLAAFIVDRIGRKLCILSSAPIFFIGWILMAQIKSLAVIYACRFFAGVADGLIFTALPMYLGEITHPSVRGLSGTLFHVFFVFGSLMFNILGSLVSLRMATYIAATIPLVQILTFSFMPESPYYLVMRGKVDEAEASLKTLNNGEDISNTLRDITSAINEKKNKKPSRWEILTEPSNRKAIYITFGLRFFQQFTGITALNSYIQQIFVELDVPMKPSTISIIYFGLQFIMCILVSIIIDSTGRKPLLLYSFGGTALASTTLACYFFWSKDLDLSGWNIRYIPISAIFFYIFIYDVGLASTPMLLLSEMFNSRVKAVSICSADIFLSALIISVSMFFQYTKDNCGIYVSFTTFSIVSILGGLFVIFILPETKGMTLEQIQDYLKGAKKENIEQA</sequence>
<feature type="transmembrane region" description="Helical" evidence="9">
    <location>
        <begin position="81"/>
        <end position="101"/>
    </location>
</feature>
<dbReference type="PROSITE" id="PS50850">
    <property type="entry name" value="MFS"/>
    <property type="match status" value="1"/>
</dbReference>
<keyword evidence="3" id="KW-1003">Cell membrane</keyword>
<accession>A0A9P0AL91</accession>
<evidence type="ECO:0000256" key="4">
    <source>
        <dbReference type="ARBA" id="ARBA00022597"/>
    </source>
</evidence>
<evidence type="ECO:0000256" key="7">
    <source>
        <dbReference type="ARBA" id="ARBA00023136"/>
    </source>
</evidence>
<feature type="domain" description="Major facilitator superfamily (MFS) profile" evidence="10">
    <location>
        <begin position="1"/>
        <end position="442"/>
    </location>
</feature>
<dbReference type="PANTHER" id="PTHR48021">
    <property type="match status" value="1"/>
</dbReference>
<dbReference type="Proteomes" id="UP001154078">
    <property type="component" value="Chromosome 1"/>
</dbReference>
<dbReference type="InterPro" id="IPR036259">
    <property type="entry name" value="MFS_trans_sf"/>
</dbReference>
<evidence type="ECO:0000313" key="12">
    <source>
        <dbReference type="Proteomes" id="UP001154078"/>
    </source>
</evidence>
<dbReference type="AlphaFoldDB" id="A0A9P0AL91"/>
<dbReference type="PANTHER" id="PTHR48021:SF46">
    <property type="entry name" value="MAJOR FACILITATOR SUPERFAMILY (MFS) PROFILE DOMAIN-CONTAINING PROTEIN"/>
    <property type="match status" value="1"/>
</dbReference>
<evidence type="ECO:0000313" key="11">
    <source>
        <dbReference type="EMBL" id="CAH0545999.1"/>
    </source>
</evidence>
<dbReference type="GO" id="GO:0005886">
    <property type="term" value="C:plasma membrane"/>
    <property type="evidence" value="ECO:0007669"/>
    <property type="project" value="UniProtKB-SubCell"/>
</dbReference>
<dbReference type="GO" id="GO:0022857">
    <property type="term" value="F:transmembrane transporter activity"/>
    <property type="evidence" value="ECO:0007669"/>
    <property type="project" value="InterPro"/>
</dbReference>
<keyword evidence="2" id="KW-0813">Transport</keyword>
<dbReference type="PROSITE" id="PS00217">
    <property type="entry name" value="SUGAR_TRANSPORT_2"/>
    <property type="match status" value="1"/>
</dbReference>
<dbReference type="FunFam" id="1.20.1250.20:FF:000218">
    <property type="entry name" value="facilitated trehalose transporter Tret1"/>
    <property type="match status" value="1"/>
</dbReference>
<feature type="transmembrane region" description="Helical" evidence="9">
    <location>
        <begin position="415"/>
        <end position="438"/>
    </location>
</feature>
<keyword evidence="6 9" id="KW-1133">Transmembrane helix</keyword>
<evidence type="ECO:0000256" key="1">
    <source>
        <dbReference type="ARBA" id="ARBA00004651"/>
    </source>
</evidence>
<keyword evidence="5 9" id="KW-0812">Transmembrane</keyword>
<dbReference type="Gene3D" id="1.20.1250.20">
    <property type="entry name" value="MFS general substrate transporter like domains"/>
    <property type="match status" value="1"/>
</dbReference>
<dbReference type="InterPro" id="IPR050549">
    <property type="entry name" value="MFS_Trehalose_Transporter"/>
</dbReference>
<feature type="transmembrane region" description="Helical" evidence="9">
    <location>
        <begin position="317"/>
        <end position="338"/>
    </location>
</feature>
<name>A0A9P0AL91_BRAAE</name>
<evidence type="ECO:0000256" key="5">
    <source>
        <dbReference type="ARBA" id="ARBA00022692"/>
    </source>
</evidence>
<dbReference type="PROSITE" id="PS00216">
    <property type="entry name" value="SUGAR_TRANSPORT_1"/>
    <property type="match status" value="1"/>
</dbReference>
<evidence type="ECO:0000256" key="2">
    <source>
        <dbReference type="ARBA" id="ARBA00022448"/>
    </source>
</evidence>
<feature type="transmembrane region" description="Helical" evidence="9">
    <location>
        <begin position="387"/>
        <end position="409"/>
    </location>
</feature>
<evidence type="ECO:0000256" key="3">
    <source>
        <dbReference type="ARBA" id="ARBA00022475"/>
    </source>
</evidence>
<dbReference type="OrthoDB" id="6133115at2759"/>
<feature type="transmembrane region" description="Helical" evidence="9">
    <location>
        <begin position="292"/>
        <end position="310"/>
    </location>
</feature>